<dbReference type="PROSITE" id="PS50011">
    <property type="entry name" value="PROTEIN_KINASE_DOM"/>
    <property type="match status" value="1"/>
</dbReference>
<dbReference type="Gene3D" id="1.10.510.10">
    <property type="entry name" value="Transferase(Phosphotransferase) domain 1"/>
    <property type="match status" value="1"/>
</dbReference>
<name>A0A9P6RVJ3_9FUNG</name>
<feature type="domain" description="Protein kinase" evidence="3">
    <location>
        <begin position="370"/>
        <end position="694"/>
    </location>
</feature>
<evidence type="ECO:0000259" key="3">
    <source>
        <dbReference type="PROSITE" id="PS50011"/>
    </source>
</evidence>
<sequence>MATSAPQTIPVKTASQLQTLGSRPSSTLSGDAARADEFPSEQVFHPGGRMDSGVGTGTPSVDTQPQNHGGSHQSASQPPGRSCMDQSTSSHSADSGFSDLDRSACAPITPSPSLSLERPSFGNPYVPQVASRKSELVPASGQSAVEVTHANGHRRPIVTIDTSPTGLQRRSGQMLHARDRPPVSNTQTRPRSSTWTSASTPSGSWRQPTQSQLSLGLLKDQHPQTGAMTPPSINTDTSTLATPSSLESPPLSRSSTTTGDTTPSSPKSFVAPFKASFLPEAPLIAGNANSDAAAIPINRISRSQSVSSFASSNSPRKPAFDRSRLSAGLVTSTSYDSLPYSPAVAFLSNFVDSTLPVAPPDEEGSLVGDYILGKVIGFGGFSSVHEAFPTNIDATSGNGRVAVKIVKTETGATNNDRVQRMLDKEINIWSQVSHQNILPFIGVEKQPTATFIFSEICSGGNLQHYLTQDSNERLTRPIAPSSQRASRPGRTLDEDEARVIFNQVADAVRYLHEEKRIVHRDIKLENILQHESGTWKLCDFGLAEYQDEESASCFGDTLLTSPAGTSGNINAPDCGDSTVCSAVSSNKTEEEGDDEGAAGGSLAYCSPEQLRSRRPLRCPLSDVWSLGVVLYALLTGRLPFQDEYEPRLQLQILMGRYEEPMERSAEARELLRIMFRPKAADRWHIGKVKDSPWCLGISGTSTEYDAEPIDLRGDMSSLWRSKSVTF</sequence>
<keyword evidence="1" id="KW-0547">Nucleotide-binding</keyword>
<dbReference type="PANTHER" id="PTHR24348">
    <property type="entry name" value="SERINE/THREONINE-PROTEIN KINASE UNC-51-RELATED"/>
    <property type="match status" value="1"/>
</dbReference>
<dbReference type="GO" id="GO:0010506">
    <property type="term" value="P:regulation of autophagy"/>
    <property type="evidence" value="ECO:0007669"/>
    <property type="project" value="InterPro"/>
</dbReference>
<evidence type="ECO:0000256" key="1">
    <source>
        <dbReference type="PROSITE-ProRule" id="PRU10141"/>
    </source>
</evidence>
<dbReference type="OrthoDB" id="4062651at2759"/>
<evidence type="ECO:0000313" key="4">
    <source>
        <dbReference type="EMBL" id="KAG0326684.1"/>
    </source>
</evidence>
<keyword evidence="5" id="KW-1185">Reference proteome</keyword>
<dbReference type="InterPro" id="IPR017441">
    <property type="entry name" value="Protein_kinase_ATP_BS"/>
</dbReference>
<dbReference type="SUPFAM" id="SSF56112">
    <property type="entry name" value="Protein kinase-like (PK-like)"/>
    <property type="match status" value="1"/>
</dbReference>
<feature type="binding site" evidence="1">
    <location>
        <position position="404"/>
    </location>
    <ligand>
        <name>ATP</name>
        <dbReference type="ChEBI" id="CHEBI:30616"/>
    </ligand>
</feature>
<feature type="compositionally biased region" description="Polar residues" evidence="2">
    <location>
        <begin position="183"/>
        <end position="209"/>
    </location>
</feature>
<evidence type="ECO:0000313" key="5">
    <source>
        <dbReference type="Proteomes" id="UP000738325"/>
    </source>
</evidence>
<dbReference type="EMBL" id="JAAAIP010000076">
    <property type="protein sequence ID" value="KAG0326684.1"/>
    <property type="molecule type" value="Genomic_DNA"/>
</dbReference>
<keyword evidence="1" id="KW-0067">ATP-binding</keyword>
<feature type="region of interest" description="Disordered" evidence="2">
    <location>
        <begin position="221"/>
        <end position="268"/>
    </location>
</feature>
<dbReference type="InterPro" id="IPR011009">
    <property type="entry name" value="Kinase-like_dom_sf"/>
</dbReference>
<dbReference type="InterPro" id="IPR000719">
    <property type="entry name" value="Prot_kinase_dom"/>
</dbReference>
<dbReference type="GO" id="GO:0004674">
    <property type="term" value="F:protein serine/threonine kinase activity"/>
    <property type="evidence" value="ECO:0007669"/>
    <property type="project" value="InterPro"/>
</dbReference>
<feature type="compositionally biased region" description="Polar residues" evidence="2">
    <location>
        <begin position="160"/>
        <end position="171"/>
    </location>
</feature>
<feature type="region of interest" description="Disordered" evidence="2">
    <location>
        <begin position="472"/>
        <end position="491"/>
    </location>
</feature>
<organism evidence="4 5">
    <name type="scientific">Dissophora globulifera</name>
    <dbReference type="NCBI Taxonomy" id="979702"/>
    <lineage>
        <taxon>Eukaryota</taxon>
        <taxon>Fungi</taxon>
        <taxon>Fungi incertae sedis</taxon>
        <taxon>Mucoromycota</taxon>
        <taxon>Mortierellomycotina</taxon>
        <taxon>Mortierellomycetes</taxon>
        <taxon>Mortierellales</taxon>
        <taxon>Mortierellaceae</taxon>
        <taxon>Dissophora</taxon>
    </lineage>
</organism>
<gene>
    <name evidence="4" type="ORF">BGZ99_009182</name>
</gene>
<evidence type="ECO:0000256" key="2">
    <source>
        <dbReference type="SAM" id="MobiDB-lite"/>
    </source>
</evidence>
<dbReference type="GO" id="GO:0005524">
    <property type="term" value="F:ATP binding"/>
    <property type="evidence" value="ECO:0007669"/>
    <property type="project" value="UniProtKB-UniRule"/>
</dbReference>
<dbReference type="PANTHER" id="PTHR24348:SF68">
    <property type="entry name" value="SERINE_THREONINE-PROTEIN KINASE ATG1C"/>
    <property type="match status" value="1"/>
</dbReference>
<reference evidence="4" key="1">
    <citation type="journal article" date="2020" name="Fungal Divers.">
        <title>Resolving the Mortierellaceae phylogeny through synthesis of multi-gene phylogenetics and phylogenomics.</title>
        <authorList>
            <person name="Vandepol N."/>
            <person name="Liber J."/>
            <person name="Desiro A."/>
            <person name="Na H."/>
            <person name="Kennedy M."/>
            <person name="Barry K."/>
            <person name="Grigoriev I.V."/>
            <person name="Miller A.N."/>
            <person name="O'Donnell K."/>
            <person name="Stajich J.E."/>
            <person name="Bonito G."/>
        </authorList>
    </citation>
    <scope>NUCLEOTIDE SEQUENCE</scope>
    <source>
        <strain evidence="4">REB-010B</strain>
    </source>
</reference>
<feature type="compositionally biased region" description="Low complexity" evidence="2">
    <location>
        <begin position="237"/>
        <end position="265"/>
    </location>
</feature>
<comment type="caution">
    <text evidence="4">The sequence shown here is derived from an EMBL/GenBank/DDBJ whole genome shotgun (WGS) entry which is preliminary data.</text>
</comment>
<feature type="compositionally biased region" description="Polar residues" evidence="2">
    <location>
        <begin position="13"/>
        <end position="29"/>
    </location>
</feature>
<proteinExistence type="predicted"/>
<dbReference type="GO" id="GO:0005737">
    <property type="term" value="C:cytoplasm"/>
    <property type="evidence" value="ECO:0007669"/>
    <property type="project" value="TreeGrafter"/>
</dbReference>
<feature type="compositionally biased region" description="Polar residues" evidence="2">
    <location>
        <begin position="223"/>
        <end position="236"/>
    </location>
</feature>
<dbReference type="Proteomes" id="UP000738325">
    <property type="component" value="Unassembled WGS sequence"/>
</dbReference>
<feature type="region of interest" description="Disordered" evidence="2">
    <location>
        <begin position="157"/>
        <end position="209"/>
    </location>
</feature>
<dbReference type="AlphaFoldDB" id="A0A9P6RVJ3"/>
<dbReference type="InterPro" id="IPR045269">
    <property type="entry name" value="Atg1-like"/>
</dbReference>
<dbReference type="PROSITE" id="PS00107">
    <property type="entry name" value="PROTEIN_KINASE_ATP"/>
    <property type="match status" value="1"/>
</dbReference>
<dbReference type="Pfam" id="PF00069">
    <property type="entry name" value="Pkinase"/>
    <property type="match status" value="2"/>
</dbReference>
<dbReference type="SMART" id="SM00220">
    <property type="entry name" value="S_TKc"/>
    <property type="match status" value="1"/>
</dbReference>
<accession>A0A9P6RVJ3</accession>
<protein>
    <recommendedName>
        <fullName evidence="3">Protein kinase domain-containing protein</fullName>
    </recommendedName>
</protein>
<feature type="region of interest" description="Disordered" evidence="2">
    <location>
        <begin position="1"/>
        <end position="120"/>
    </location>
</feature>
<feature type="compositionally biased region" description="Polar residues" evidence="2">
    <location>
        <begin position="57"/>
        <end position="95"/>
    </location>
</feature>